<keyword evidence="3" id="KW-0805">Transcription regulation</keyword>
<reference evidence="9 10" key="1">
    <citation type="submission" date="2017-10" db="EMBL/GenBank/DDBJ databases">
        <title>Draft genome of actinobacteria isolated from guarana (Paullinia cupana (Mart.) Ducke.</title>
        <authorList>
            <person name="Siqueira K.A."/>
            <person name="Liotti R.G."/>
            <person name="Mendes T.A."/>
            <person name="Soares M.A."/>
        </authorList>
    </citation>
    <scope>NUCLEOTIDE SEQUENCE [LARGE SCALE GENOMIC DNA]</scope>
    <source>
        <strain evidence="9 10">199</strain>
    </source>
</reference>
<keyword evidence="4 6" id="KW-0238">DNA-binding</keyword>
<dbReference type="InterPro" id="IPR001867">
    <property type="entry name" value="OmpR/PhoB-type_DNA-bd"/>
</dbReference>
<evidence type="ECO:0000256" key="6">
    <source>
        <dbReference type="PROSITE-ProRule" id="PRU01091"/>
    </source>
</evidence>
<feature type="region of interest" description="Disordered" evidence="7">
    <location>
        <begin position="351"/>
        <end position="374"/>
    </location>
</feature>
<keyword evidence="2" id="KW-0902">Two-component regulatory system</keyword>
<evidence type="ECO:0000256" key="5">
    <source>
        <dbReference type="ARBA" id="ARBA00023163"/>
    </source>
</evidence>
<comment type="caution">
    <text evidence="9">The sequence shown here is derived from an EMBL/GenBank/DDBJ whole genome shotgun (WGS) entry which is preliminary data.</text>
</comment>
<protein>
    <recommendedName>
        <fullName evidence="8">OmpR/PhoB-type domain-containing protein</fullName>
    </recommendedName>
</protein>
<dbReference type="Pfam" id="PF00486">
    <property type="entry name" value="Trans_reg_C"/>
    <property type="match status" value="1"/>
</dbReference>
<sequence>MKTGTSAPDSALPAPGAHRPRFLVLGLLAITDGHDTVVLQPSRPASLLAALLLHPGAVVGSELLQRVVWGNRPPAGGRSALHTCVLRLRRLFAKYGIADHAIEAVPGGYRLYADAGTLDLLHFRELLARSYTADDPESALRLARAALALWGEPLLTNVHSDEIHRDLVPRLAEERLLAVERVFDGELRLGRHRELIPEAREAVRAHPGHEGLSALLVEALYRSGRRAEALAEYRRIHAHLTEELGVEPGPVLRDLQLAVLRGELLDGQHGAIATGAPAAALASGGRPLPLPVGSGGSGEPPPGLGRGSLSAPGALVLSSLVDAGLLQEDPSGRYRVHDLLRLFVQAAGASLPGAPAVPHDPTDLPPPAAGRPSP</sequence>
<dbReference type="InterPro" id="IPR051677">
    <property type="entry name" value="AfsR-DnrI-RedD_regulator"/>
</dbReference>
<evidence type="ECO:0000256" key="7">
    <source>
        <dbReference type="SAM" id="MobiDB-lite"/>
    </source>
</evidence>
<dbReference type="GO" id="GO:0003677">
    <property type="term" value="F:DNA binding"/>
    <property type="evidence" value="ECO:0007669"/>
    <property type="project" value="UniProtKB-UniRule"/>
</dbReference>
<dbReference type="SUPFAM" id="SSF46894">
    <property type="entry name" value="C-terminal effector domain of the bipartite response regulators"/>
    <property type="match status" value="1"/>
</dbReference>
<dbReference type="SUPFAM" id="SSF48452">
    <property type="entry name" value="TPR-like"/>
    <property type="match status" value="1"/>
</dbReference>
<evidence type="ECO:0000256" key="3">
    <source>
        <dbReference type="ARBA" id="ARBA00023015"/>
    </source>
</evidence>
<dbReference type="SMART" id="SM00862">
    <property type="entry name" value="Trans_reg_C"/>
    <property type="match status" value="1"/>
</dbReference>
<dbReference type="SMART" id="SM01043">
    <property type="entry name" value="BTAD"/>
    <property type="match status" value="1"/>
</dbReference>
<evidence type="ECO:0000313" key="9">
    <source>
        <dbReference type="EMBL" id="RRQ84638.1"/>
    </source>
</evidence>
<keyword evidence="5" id="KW-0804">Transcription</keyword>
<name>A0A3R8S023_9ACTN</name>
<dbReference type="GO" id="GO:0006355">
    <property type="term" value="P:regulation of DNA-templated transcription"/>
    <property type="evidence" value="ECO:0007669"/>
    <property type="project" value="InterPro"/>
</dbReference>
<dbReference type="GO" id="GO:0000160">
    <property type="term" value="P:phosphorelay signal transduction system"/>
    <property type="evidence" value="ECO:0007669"/>
    <property type="project" value="UniProtKB-KW"/>
</dbReference>
<dbReference type="PANTHER" id="PTHR35807:SF1">
    <property type="entry name" value="TRANSCRIPTIONAL REGULATOR REDD"/>
    <property type="match status" value="1"/>
</dbReference>
<evidence type="ECO:0000256" key="2">
    <source>
        <dbReference type="ARBA" id="ARBA00023012"/>
    </source>
</evidence>
<proteinExistence type="inferred from homology"/>
<evidence type="ECO:0000313" key="10">
    <source>
        <dbReference type="Proteomes" id="UP000276379"/>
    </source>
</evidence>
<keyword evidence="10" id="KW-1185">Reference proteome</keyword>
<dbReference type="InterPro" id="IPR016032">
    <property type="entry name" value="Sig_transdc_resp-reg_C-effctor"/>
</dbReference>
<evidence type="ECO:0000256" key="1">
    <source>
        <dbReference type="ARBA" id="ARBA00005820"/>
    </source>
</evidence>
<dbReference type="Gene3D" id="1.25.40.10">
    <property type="entry name" value="Tetratricopeptide repeat domain"/>
    <property type="match status" value="1"/>
</dbReference>
<dbReference type="InterPro" id="IPR036388">
    <property type="entry name" value="WH-like_DNA-bd_sf"/>
</dbReference>
<comment type="similarity">
    <text evidence="1">Belongs to the AfsR/DnrI/RedD regulatory family.</text>
</comment>
<dbReference type="Pfam" id="PF03704">
    <property type="entry name" value="BTAD"/>
    <property type="match status" value="1"/>
</dbReference>
<evidence type="ECO:0000259" key="8">
    <source>
        <dbReference type="PROSITE" id="PS51755"/>
    </source>
</evidence>
<feature type="domain" description="OmpR/PhoB-type" evidence="8">
    <location>
        <begin position="9"/>
        <end position="113"/>
    </location>
</feature>
<dbReference type="InterPro" id="IPR011990">
    <property type="entry name" value="TPR-like_helical_dom_sf"/>
</dbReference>
<evidence type="ECO:0000256" key="4">
    <source>
        <dbReference type="ARBA" id="ARBA00023125"/>
    </source>
</evidence>
<accession>A0A3R8S023</accession>
<dbReference type="RefSeq" id="WP_125214056.1">
    <property type="nucleotide sequence ID" value="NZ_PDES01000009.1"/>
</dbReference>
<feature type="region of interest" description="Disordered" evidence="7">
    <location>
        <begin position="287"/>
        <end position="309"/>
    </location>
</feature>
<dbReference type="PANTHER" id="PTHR35807">
    <property type="entry name" value="TRANSCRIPTIONAL REGULATOR REDD-RELATED"/>
    <property type="match status" value="1"/>
</dbReference>
<dbReference type="Proteomes" id="UP000276379">
    <property type="component" value="Unassembled WGS sequence"/>
</dbReference>
<feature type="compositionally biased region" description="Pro residues" evidence="7">
    <location>
        <begin position="363"/>
        <end position="374"/>
    </location>
</feature>
<dbReference type="InterPro" id="IPR005158">
    <property type="entry name" value="BTAD"/>
</dbReference>
<dbReference type="Gene3D" id="1.10.10.10">
    <property type="entry name" value="Winged helix-like DNA-binding domain superfamily/Winged helix DNA-binding domain"/>
    <property type="match status" value="1"/>
</dbReference>
<dbReference type="EMBL" id="PDES01000009">
    <property type="protein sequence ID" value="RRQ84638.1"/>
    <property type="molecule type" value="Genomic_DNA"/>
</dbReference>
<gene>
    <name evidence="9" type="ORF">CQW44_21445</name>
</gene>
<dbReference type="CDD" id="cd15831">
    <property type="entry name" value="BTAD"/>
    <property type="match status" value="1"/>
</dbReference>
<dbReference type="AlphaFoldDB" id="A0A3R8S023"/>
<dbReference type="PROSITE" id="PS51755">
    <property type="entry name" value="OMPR_PHOB"/>
    <property type="match status" value="1"/>
</dbReference>
<organism evidence="9 10">
    <name type="scientific">Streptomyces griseofuscus</name>
    <dbReference type="NCBI Taxonomy" id="146922"/>
    <lineage>
        <taxon>Bacteria</taxon>
        <taxon>Bacillati</taxon>
        <taxon>Actinomycetota</taxon>
        <taxon>Actinomycetes</taxon>
        <taxon>Kitasatosporales</taxon>
        <taxon>Streptomycetaceae</taxon>
        <taxon>Streptomyces</taxon>
    </lineage>
</organism>
<feature type="DNA-binding region" description="OmpR/PhoB-type" evidence="6">
    <location>
        <begin position="9"/>
        <end position="113"/>
    </location>
</feature>